<gene>
    <name evidence="6" type="ORF">ECRASSUSDP1_LOCUS29500</name>
</gene>
<comment type="caution">
    <text evidence="6">The sequence shown here is derived from an EMBL/GenBank/DDBJ whole genome shotgun (WGS) entry which is preliminary data.</text>
</comment>
<evidence type="ECO:0000259" key="5">
    <source>
        <dbReference type="PROSITE" id="PS50119"/>
    </source>
</evidence>
<dbReference type="Pfam" id="PF13639">
    <property type="entry name" value="zf-RING_2"/>
    <property type="match status" value="1"/>
</dbReference>
<evidence type="ECO:0000256" key="2">
    <source>
        <dbReference type="PROSITE-ProRule" id="PRU00024"/>
    </source>
</evidence>
<dbReference type="InterPro" id="IPR001841">
    <property type="entry name" value="Znf_RING"/>
</dbReference>
<sequence>MGRDNHLVASSSSSSLGSSIITHFGGIGGRNLEIKAEPCDTNFNLIPKEDVKKLLTCYICYGQMGPNNNAMCAKCSKTYCGCCMKRVLSTDRKCPNCRVRLLKRSLRKNLLIEEIYETQNNEELQSQTPEEQSMLECPEHKEGIQMYCNACEAYVCIECISSGKHTGHDLKSLKHVFTQVKETSAEESKKLGEYIENLEVYENKFKKKGKVEDVAKAHQAIENLIISILDKKKTRTSQAYDFLDNKSMTISNKKKKMELLMKKIEAFTNENSTKQPTKSNICALKGMCKDIKKNTERNYDKELEKFYNEHYLKRIKLEQNCEPINVTLLVKNLVSNAQAQMVLKYNDKNSFLEISEDQSHNGNFDIFLEINNIPEDFEAIVILKHKFSQELPQGIHIDIINMDTIIKKGEKRVKIGKIIAHIPQESDNSGEITLTVTVEELTKEVKNTEIQILESLQANIAHRIAELKEKKS</sequence>
<dbReference type="GO" id="GO:0061630">
    <property type="term" value="F:ubiquitin protein ligase activity"/>
    <property type="evidence" value="ECO:0007669"/>
    <property type="project" value="TreeGrafter"/>
</dbReference>
<dbReference type="SMART" id="SM00336">
    <property type="entry name" value="BBOX"/>
    <property type="match status" value="1"/>
</dbReference>
<dbReference type="PANTHER" id="PTHR36754:SF2">
    <property type="entry name" value="E3 UBIQUITIN-PROTEIN LIGASE TRIM37"/>
    <property type="match status" value="1"/>
</dbReference>
<dbReference type="GO" id="GO:0016235">
    <property type="term" value="C:aggresome"/>
    <property type="evidence" value="ECO:0007669"/>
    <property type="project" value="TreeGrafter"/>
</dbReference>
<evidence type="ECO:0000313" key="6">
    <source>
        <dbReference type="EMBL" id="CAI2387866.1"/>
    </source>
</evidence>
<protein>
    <recommendedName>
        <fullName evidence="8">B box-type domain-containing protein</fullName>
    </recommendedName>
</protein>
<dbReference type="EMBL" id="CAMPGE010030347">
    <property type="protein sequence ID" value="CAI2387866.1"/>
    <property type="molecule type" value="Genomic_DNA"/>
</dbReference>
<dbReference type="InterPro" id="IPR000315">
    <property type="entry name" value="Znf_B-box"/>
</dbReference>
<dbReference type="GO" id="GO:0031625">
    <property type="term" value="F:ubiquitin protein ligase binding"/>
    <property type="evidence" value="ECO:0007669"/>
    <property type="project" value="TreeGrafter"/>
</dbReference>
<dbReference type="SUPFAM" id="SSF57850">
    <property type="entry name" value="RING/U-box"/>
    <property type="match status" value="1"/>
</dbReference>
<dbReference type="PANTHER" id="PTHR36754">
    <property type="entry name" value="E3 UBIQUITIN-PROTEIN LIGASE TRIM37"/>
    <property type="match status" value="1"/>
</dbReference>
<proteinExistence type="predicted"/>
<dbReference type="PROSITE" id="PS50089">
    <property type="entry name" value="ZF_RING_2"/>
    <property type="match status" value="1"/>
</dbReference>
<dbReference type="GO" id="GO:0005778">
    <property type="term" value="C:peroxisomal membrane"/>
    <property type="evidence" value="ECO:0007669"/>
    <property type="project" value="TreeGrafter"/>
</dbReference>
<keyword evidence="2" id="KW-0862">Zinc</keyword>
<feature type="domain" description="RING-type" evidence="4">
    <location>
        <begin position="57"/>
        <end position="98"/>
    </location>
</feature>
<dbReference type="Pfam" id="PF00643">
    <property type="entry name" value="zf-B_box"/>
    <property type="match status" value="1"/>
</dbReference>
<accession>A0AAD1Y9G0</accession>
<dbReference type="GO" id="GO:0005164">
    <property type="term" value="F:tumor necrosis factor receptor binding"/>
    <property type="evidence" value="ECO:0007669"/>
    <property type="project" value="TreeGrafter"/>
</dbReference>
<keyword evidence="1" id="KW-0479">Metal-binding</keyword>
<reference evidence="6" key="1">
    <citation type="submission" date="2023-07" db="EMBL/GenBank/DDBJ databases">
        <authorList>
            <consortium name="AG Swart"/>
            <person name="Singh M."/>
            <person name="Singh A."/>
            <person name="Seah K."/>
            <person name="Emmerich C."/>
        </authorList>
    </citation>
    <scope>NUCLEOTIDE SEQUENCE</scope>
    <source>
        <strain evidence="6">DP1</strain>
    </source>
</reference>
<evidence type="ECO:0000259" key="4">
    <source>
        <dbReference type="PROSITE" id="PS50089"/>
    </source>
</evidence>
<dbReference type="Proteomes" id="UP001295684">
    <property type="component" value="Unassembled WGS sequence"/>
</dbReference>
<dbReference type="GO" id="GO:0051865">
    <property type="term" value="P:protein autoubiquitination"/>
    <property type="evidence" value="ECO:0007669"/>
    <property type="project" value="TreeGrafter"/>
</dbReference>
<evidence type="ECO:0000313" key="7">
    <source>
        <dbReference type="Proteomes" id="UP001295684"/>
    </source>
</evidence>
<feature type="domain" description="B box-type" evidence="5">
    <location>
        <begin position="132"/>
        <end position="173"/>
    </location>
</feature>
<dbReference type="GO" id="GO:0008270">
    <property type="term" value="F:zinc ion binding"/>
    <property type="evidence" value="ECO:0007669"/>
    <property type="project" value="UniProtKB-KW"/>
</dbReference>
<dbReference type="InterPro" id="IPR013083">
    <property type="entry name" value="Znf_RING/FYVE/PHD"/>
</dbReference>
<evidence type="ECO:0000256" key="3">
    <source>
        <dbReference type="SAM" id="Coils"/>
    </source>
</evidence>
<dbReference type="GO" id="GO:0006513">
    <property type="term" value="P:protein monoubiquitination"/>
    <property type="evidence" value="ECO:0007669"/>
    <property type="project" value="TreeGrafter"/>
</dbReference>
<dbReference type="AlphaFoldDB" id="A0AAD1Y9G0"/>
<evidence type="ECO:0000256" key="1">
    <source>
        <dbReference type="ARBA" id="ARBA00022723"/>
    </source>
</evidence>
<organism evidence="6 7">
    <name type="scientific">Euplotes crassus</name>
    <dbReference type="NCBI Taxonomy" id="5936"/>
    <lineage>
        <taxon>Eukaryota</taxon>
        <taxon>Sar</taxon>
        <taxon>Alveolata</taxon>
        <taxon>Ciliophora</taxon>
        <taxon>Intramacronucleata</taxon>
        <taxon>Spirotrichea</taxon>
        <taxon>Hypotrichia</taxon>
        <taxon>Euplotida</taxon>
        <taxon>Euplotidae</taxon>
        <taxon>Moneuplotes</taxon>
    </lineage>
</organism>
<dbReference type="InterPro" id="IPR053003">
    <property type="entry name" value="TRIM_RBCC_E3_ubiq-ligases"/>
</dbReference>
<dbReference type="PROSITE" id="PS50119">
    <property type="entry name" value="ZF_BBOX"/>
    <property type="match status" value="1"/>
</dbReference>
<keyword evidence="2" id="KW-0863">Zinc-finger</keyword>
<dbReference type="Gene3D" id="3.30.40.10">
    <property type="entry name" value="Zinc/RING finger domain, C3HC4 (zinc finger)"/>
    <property type="match status" value="1"/>
</dbReference>
<keyword evidence="3" id="KW-0175">Coiled coil</keyword>
<dbReference type="Gene3D" id="3.30.160.60">
    <property type="entry name" value="Classic Zinc Finger"/>
    <property type="match status" value="1"/>
</dbReference>
<dbReference type="SUPFAM" id="SSF57845">
    <property type="entry name" value="B-box zinc-binding domain"/>
    <property type="match status" value="1"/>
</dbReference>
<feature type="coiled-coil region" evidence="3">
    <location>
        <begin position="438"/>
        <end position="470"/>
    </location>
</feature>
<dbReference type="GO" id="GO:0070842">
    <property type="term" value="P:aggresome assembly"/>
    <property type="evidence" value="ECO:0007669"/>
    <property type="project" value="TreeGrafter"/>
</dbReference>
<keyword evidence="7" id="KW-1185">Reference proteome</keyword>
<evidence type="ECO:0008006" key="8">
    <source>
        <dbReference type="Google" id="ProtNLM"/>
    </source>
</evidence>
<name>A0AAD1Y9G0_EUPCR</name>